<dbReference type="RefSeq" id="WP_157191147.1">
    <property type="nucleotide sequence ID" value="NZ_CP046621.1"/>
</dbReference>
<sequence>MGQFHLSPFLYTILLNLGQLAFVAAMLLGKGMPSVDDGDFWIFLLLTVVPVASIMALIRGRYREGAPKSLLALYLARRRLEEQRRIDELSS</sequence>
<keyword evidence="3" id="KW-1185">Reference proteome</keyword>
<evidence type="ECO:0000313" key="2">
    <source>
        <dbReference type="EMBL" id="QGW75978.1"/>
    </source>
</evidence>
<feature type="transmembrane region" description="Helical" evidence="1">
    <location>
        <begin position="9"/>
        <end position="28"/>
    </location>
</feature>
<keyword evidence="1" id="KW-1133">Transmembrane helix</keyword>
<keyword evidence="1" id="KW-0472">Membrane</keyword>
<feature type="transmembrane region" description="Helical" evidence="1">
    <location>
        <begin position="40"/>
        <end position="58"/>
    </location>
</feature>
<proteinExistence type="predicted"/>
<protein>
    <submittedName>
        <fullName evidence="2">Uncharacterized protein</fullName>
    </submittedName>
</protein>
<name>A0A6I6H6G1_9PSED</name>
<keyword evidence="1" id="KW-0812">Transmembrane</keyword>
<evidence type="ECO:0000256" key="1">
    <source>
        <dbReference type="SAM" id="Phobius"/>
    </source>
</evidence>
<dbReference type="EMBL" id="CP046621">
    <property type="protein sequence ID" value="QGW75978.1"/>
    <property type="molecule type" value="Genomic_DNA"/>
</dbReference>
<accession>A0A6I6H6G1</accession>
<dbReference type="Proteomes" id="UP000426235">
    <property type="component" value="Chromosome"/>
</dbReference>
<organism evidence="2 3">
    <name type="scientific">Pseudomonas alkylphenolica</name>
    <dbReference type="NCBI Taxonomy" id="237609"/>
    <lineage>
        <taxon>Bacteria</taxon>
        <taxon>Pseudomonadati</taxon>
        <taxon>Pseudomonadota</taxon>
        <taxon>Gammaproteobacteria</taxon>
        <taxon>Pseudomonadales</taxon>
        <taxon>Pseudomonadaceae</taxon>
        <taxon>Pseudomonas</taxon>
    </lineage>
</organism>
<evidence type="ECO:0000313" key="3">
    <source>
        <dbReference type="Proteomes" id="UP000426235"/>
    </source>
</evidence>
<gene>
    <name evidence="2" type="ORF">GPJ81_04595</name>
</gene>
<dbReference type="AlphaFoldDB" id="A0A6I6H6G1"/>
<reference evidence="2" key="1">
    <citation type="submission" date="2019-12" db="EMBL/GenBank/DDBJ databases">
        <title>Hybrid Genome Assemblies of two High G+C Isolates from Undergraduate Microbiology Courses.</title>
        <authorList>
            <person name="Ne Ville C.J."/>
            <person name="Enright D."/>
            <person name="Hernandez I."/>
            <person name="Dodsworth J."/>
            <person name="Orwin P.M."/>
        </authorList>
    </citation>
    <scope>NUCLEOTIDE SEQUENCE [LARGE SCALE GENOMIC DNA]</scope>
    <source>
        <strain evidence="2">Neo</strain>
    </source>
</reference>